<keyword evidence="8" id="KW-0449">Lipoprotein</keyword>
<keyword evidence="4" id="KW-0488">Methylation</keyword>
<keyword evidence="9" id="KW-0636">Prenylation</keyword>
<keyword evidence="11" id="KW-1185">Reference proteome</keyword>
<dbReference type="FunFam" id="3.40.50.300:FF:000983">
    <property type="entry name" value="Rho family GTPase"/>
    <property type="match status" value="1"/>
</dbReference>
<dbReference type="SUPFAM" id="SSF52540">
    <property type="entry name" value="P-loop containing nucleoside triphosphate hydrolases"/>
    <property type="match status" value="1"/>
</dbReference>
<dbReference type="Pfam" id="PF00071">
    <property type="entry name" value="Ras"/>
    <property type="match status" value="1"/>
</dbReference>
<dbReference type="PROSITE" id="PS51419">
    <property type="entry name" value="RAB"/>
    <property type="match status" value="1"/>
</dbReference>
<evidence type="ECO:0000256" key="9">
    <source>
        <dbReference type="ARBA" id="ARBA00023289"/>
    </source>
</evidence>
<dbReference type="PROSITE" id="PS51421">
    <property type="entry name" value="RAS"/>
    <property type="match status" value="1"/>
</dbReference>
<dbReference type="GO" id="GO:0003924">
    <property type="term" value="F:GTPase activity"/>
    <property type="evidence" value="ECO:0007669"/>
    <property type="project" value="InterPro"/>
</dbReference>
<evidence type="ECO:0000313" key="10">
    <source>
        <dbReference type="EMBL" id="KAK6192546.1"/>
    </source>
</evidence>
<dbReference type="SMART" id="SM00175">
    <property type="entry name" value="RAB"/>
    <property type="match status" value="1"/>
</dbReference>
<keyword evidence="6" id="KW-0342">GTP-binding</keyword>
<keyword evidence="3" id="KW-1003">Cell membrane</keyword>
<protein>
    <submittedName>
        <fullName evidence="10">Uncharacterized protein</fullName>
    </submittedName>
</protein>
<dbReference type="EMBL" id="JAZGQO010000002">
    <property type="protein sequence ID" value="KAK6192546.1"/>
    <property type="molecule type" value="Genomic_DNA"/>
</dbReference>
<dbReference type="SMART" id="SM00173">
    <property type="entry name" value="RAS"/>
    <property type="match status" value="1"/>
</dbReference>
<name>A0AAN8QG34_PATCE</name>
<dbReference type="InterPro" id="IPR001806">
    <property type="entry name" value="Small_GTPase"/>
</dbReference>
<evidence type="ECO:0000256" key="3">
    <source>
        <dbReference type="ARBA" id="ARBA00022475"/>
    </source>
</evidence>
<dbReference type="PANTHER" id="PTHR24072">
    <property type="entry name" value="RHO FAMILY GTPASE"/>
    <property type="match status" value="1"/>
</dbReference>
<evidence type="ECO:0000313" key="11">
    <source>
        <dbReference type="Proteomes" id="UP001347796"/>
    </source>
</evidence>
<evidence type="ECO:0000256" key="5">
    <source>
        <dbReference type="ARBA" id="ARBA00022741"/>
    </source>
</evidence>
<comment type="caution">
    <text evidence="10">The sequence shown here is derived from an EMBL/GenBank/DDBJ whole genome shotgun (WGS) entry which is preliminary data.</text>
</comment>
<keyword evidence="5" id="KW-0547">Nucleotide-binding</keyword>
<proteinExistence type="inferred from homology"/>
<dbReference type="InterPro" id="IPR027417">
    <property type="entry name" value="P-loop_NTPase"/>
</dbReference>
<evidence type="ECO:0000256" key="2">
    <source>
        <dbReference type="ARBA" id="ARBA00010142"/>
    </source>
</evidence>
<dbReference type="InterPro" id="IPR005225">
    <property type="entry name" value="Small_GTP-bd"/>
</dbReference>
<keyword evidence="7" id="KW-0472">Membrane</keyword>
<dbReference type="GO" id="GO:0005525">
    <property type="term" value="F:GTP binding"/>
    <property type="evidence" value="ECO:0007669"/>
    <property type="project" value="UniProtKB-KW"/>
</dbReference>
<dbReference type="PRINTS" id="PR00449">
    <property type="entry name" value="RASTRNSFRMNG"/>
</dbReference>
<organism evidence="10 11">
    <name type="scientific">Patella caerulea</name>
    <name type="common">Rayed Mediterranean limpet</name>
    <dbReference type="NCBI Taxonomy" id="87958"/>
    <lineage>
        <taxon>Eukaryota</taxon>
        <taxon>Metazoa</taxon>
        <taxon>Spiralia</taxon>
        <taxon>Lophotrochozoa</taxon>
        <taxon>Mollusca</taxon>
        <taxon>Gastropoda</taxon>
        <taxon>Patellogastropoda</taxon>
        <taxon>Patelloidea</taxon>
        <taxon>Patellidae</taxon>
        <taxon>Patella</taxon>
    </lineage>
</organism>
<dbReference type="InterPro" id="IPR003578">
    <property type="entry name" value="Small_GTPase_Rho"/>
</dbReference>
<dbReference type="Proteomes" id="UP001347796">
    <property type="component" value="Unassembled WGS sequence"/>
</dbReference>
<accession>A0AAN8QG34</accession>
<evidence type="ECO:0000256" key="6">
    <source>
        <dbReference type="ARBA" id="ARBA00023134"/>
    </source>
</evidence>
<dbReference type="SMART" id="SM00174">
    <property type="entry name" value="RHO"/>
    <property type="match status" value="1"/>
</dbReference>
<evidence type="ECO:0000256" key="7">
    <source>
        <dbReference type="ARBA" id="ARBA00023136"/>
    </source>
</evidence>
<dbReference type="PROSITE" id="PS51420">
    <property type="entry name" value="RHO"/>
    <property type="match status" value="1"/>
</dbReference>
<evidence type="ECO:0000256" key="1">
    <source>
        <dbReference type="ARBA" id="ARBA00004342"/>
    </source>
</evidence>
<dbReference type="GO" id="GO:0005886">
    <property type="term" value="C:plasma membrane"/>
    <property type="evidence" value="ECO:0007669"/>
    <property type="project" value="UniProtKB-SubCell"/>
</dbReference>
<dbReference type="AlphaFoldDB" id="A0AAN8QG34"/>
<gene>
    <name evidence="10" type="ORF">SNE40_003995</name>
</gene>
<dbReference type="CDD" id="cd00157">
    <property type="entry name" value="Rho"/>
    <property type="match status" value="1"/>
</dbReference>
<reference evidence="10 11" key="1">
    <citation type="submission" date="2024-01" db="EMBL/GenBank/DDBJ databases">
        <title>The genome of the rayed Mediterranean limpet Patella caerulea (Linnaeus, 1758).</title>
        <authorList>
            <person name="Anh-Thu Weber A."/>
            <person name="Halstead-Nussloch G."/>
        </authorList>
    </citation>
    <scope>NUCLEOTIDE SEQUENCE [LARGE SCALE GENOMIC DNA]</scope>
    <source>
        <strain evidence="10">AATW-2023a</strain>
        <tissue evidence="10">Whole specimen</tissue>
    </source>
</reference>
<sequence length="195" mass="22218">MFFCCLRRSGEKEEKIVRRKLVIVGDGECGKTCLLHRYTRDQFLPDMYIPTVFDTCVKDVISTGKQVELVLHDTAGQEDFEVLRPLSYPESDVIVLCFSVDFPDSLENVVQHWAPEIRHYCGDIPIILVGNKIDLRSESPSQKQKFVTYEKGHHVAQRIGAAVYCECSAKFDAGVTEVFEEAVRVAMIKRGSRKR</sequence>
<dbReference type="GO" id="GO:0007264">
    <property type="term" value="P:small GTPase-mediated signal transduction"/>
    <property type="evidence" value="ECO:0007669"/>
    <property type="project" value="InterPro"/>
</dbReference>
<evidence type="ECO:0000256" key="8">
    <source>
        <dbReference type="ARBA" id="ARBA00023288"/>
    </source>
</evidence>
<evidence type="ECO:0000256" key="4">
    <source>
        <dbReference type="ARBA" id="ARBA00022481"/>
    </source>
</evidence>
<comment type="subcellular location">
    <subcellularLocation>
        <location evidence="1">Cell membrane</location>
        <topology evidence="1">Lipid-anchor</topology>
        <orientation evidence="1">Cytoplasmic side</orientation>
    </subcellularLocation>
</comment>
<dbReference type="NCBIfam" id="TIGR00231">
    <property type="entry name" value="small_GTP"/>
    <property type="match status" value="1"/>
</dbReference>
<dbReference type="Gene3D" id="3.40.50.300">
    <property type="entry name" value="P-loop containing nucleotide triphosphate hydrolases"/>
    <property type="match status" value="1"/>
</dbReference>
<comment type="similarity">
    <text evidence="2">Belongs to the small GTPase superfamily. Rho family.</text>
</comment>